<evidence type="ECO:0000313" key="2">
    <source>
        <dbReference type="Proteomes" id="UP000828048"/>
    </source>
</evidence>
<keyword evidence="2" id="KW-1185">Reference proteome</keyword>
<reference evidence="1 2" key="1">
    <citation type="journal article" date="2021" name="Hortic Res">
        <title>High-quality reference genome and annotation aids understanding of berry development for evergreen blueberry (Vaccinium darrowii).</title>
        <authorList>
            <person name="Yu J."/>
            <person name="Hulse-Kemp A.M."/>
            <person name="Babiker E."/>
            <person name="Staton M."/>
        </authorList>
    </citation>
    <scope>NUCLEOTIDE SEQUENCE [LARGE SCALE GENOMIC DNA]</scope>
    <source>
        <strain evidence="2">cv. NJ 8807/NJ 8810</strain>
        <tissue evidence="1">Young leaf</tissue>
    </source>
</reference>
<accession>A0ACB7XPQ9</accession>
<dbReference type="Proteomes" id="UP000828048">
    <property type="component" value="Chromosome 1"/>
</dbReference>
<proteinExistence type="predicted"/>
<gene>
    <name evidence="1" type="ORF">Vadar_010914</name>
</gene>
<sequence length="696" mass="78986">MDGSLWVDPAGLAGGLAVFWKGAATVEVKRTCSWFIDVQVHGVDGGDDWRLVNVYFSSRIEVRKAQWDVFLQYKECLGTDWLVWGDMNSIVSPDEKRGGVPLTPGDLRGFNQFINQCHLLDLGFSGFPFTWRNNREGEGYVQERLDRALATPSWRTRFRHATVEHLHSVGSDHNALLLDLFPNEIQRRVPFRFDERWTKEEDFGPIIKQAWSVRTQGSHLFNVQHKIKECRTSIRNWKKRKRLNSERKITDLKARIQSIQQAPDFHNQGLLKSLMCQLQQEWDNEELFWKQKSRVLWLKQGDKNTKFFQASVMQRRARNRITGIEKGNGEWVTDKAEIMIEFQRYFQSIFQASSELHMDEVIDVIPAKISPAMNRNLTRPVTSLEIYDALMSMHPSKAPGWVIWVMNCIETVSFSVVVNGDRGQPFVPQRGIRQGCPLSPYLFILCAEGFHYLIQDAIRVGSMKGIKVGSHCPQISHLFFADDSVIFGEATATNCNTINQILEKYEKASGQMVNRDKSSLFFSPNTTHATKIEVSQGLNIQYQNGGGRYLGLPSIIGRSKRAVFGYVKDRILTRLQGWSEGNILNSDGRDVESLAAYICWFIWKDRNKAVFEQHARCPLQTAEKALEAWKEFNDVAVGKPNVCAPAVPKPLWQPPEVGLVKFNTDGALNRNMGIGGVGVVVRNNAGMVVGAGMVTG</sequence>
<organism evidence="1 2">
    <name type="scientific">Vaccinium darrowii</name>
    <dbReference type="NCBI Taxonomy" id="229202"/>
    <lineage>
        <taxon>Eukaryota</taxon>
        <taxon>Viridiplantae</taxon>
        <taxon>Streptophyta</taxon>
        <taxon>Embryophyta</taxon>
        <taxon>Tracheophyta</taxon>
        <taxon>Spermatophyta</taxon>
        <taxon>Magnoliopsida</taxon>
        <taxon>eudicotyledons</taxon>
        <taxon>Gunneridae</taxon>
        <taxon>Pentapetalae</taxon>
        <taxon>asterids</taxon>
        <taxon>Ericales</taxon>
        <taxon>Ericaceae</taxon>
        <taxon>Vaccinioideae</taxon>
        <taxon>Vaccinieae</taxon>
        <taxon>Vaccinium</taxon>
    </lineage>
</organism>
<protein>
    <submittedName>
        <fullName evidence="1">Uncharacterized protein</fullName>
    </submittedName>
</protein>
<evidence type="ECO:0000313" key="1">
    <source>
        <dbReference type="EMBL" id="KAH7842941.1"/>
    </source>
</evidence>
<dbReference type="EMBL" id="CM037151">
    <property type="protein sequence ID" value="KAH7842941.1"/>
    <property type="molecule type" value="Genomic_DNA"/>
</dbReference>
<comment type="caution">
    <text evidence="1">The sequence shown here is derived from an EMBL/GenBank/DDBJ whole genome shotgun (WGS) entry which is preliminary data.</text>
</comment>
<name>A0ACB7XPQ9_9ERIC</name>